<keyword evidence="3" id="KW-1185">Reference proteome</keyword>
<accession>A0AAQ3PM93</accession>
<feature type="domain" description="Reverse transcriptase" evidence="1">
    <location>
        <begin position="178"/>
        <end position="449"/>
    </location>
</feature>
<dbReference type="InterPro" id="IPR000477">
    <property type="entry name" value="RT_dom"/>
</dbReference>
<gene>
    <name evidence="2" type="ORF">U9M48_004243</name>
</gene>
<dbReference type="Proteomes" id="UP001341281">
    <property type="component" value="Chromosome 01"/>
</dbReference>
<dbReference type="SUPFAM" id="SSF56672">
    <property type="entry name" value="DNA/RNA polymerases"/>
    <property type="match status" value="1"/>
</dbReference>
<dbReference type="Pfam" id="PF00078">
    <property type="entry name" value="RVT_1"/>
    <property type="match status" value="1"/>
</dbReference>
<dbReference type="PANTHER" id="PTHR33116:SF78">
    <property type="entry name" value="OS12G0587133 PROTEIN"/>
    <property type="match status" value="1"/>
</dbReference>
<reference evidence="2 3" key="1">
    <citation type="submission" date="2024-02" db="EMBL/GenBank/DDBJ databases">
        <title>High-quality chromosome-scale genome assembly of Pensacola bahiagrass (Paspalum notatum Flugge var. saurae).</title>
        <authorList>
            <person name="Vega J.M."/>
            <person name="Podio M."/>
            <person name="Orjuela J."/>
            <person name="Siena L.A."/>
            <person name="Pessino S.C."/>
            <person name="Combes M.C."/>
            <person name="Mariac C."/>
            <person name="Albertini E."/>
            <person name="Pupilli F."/>
            <person name="Ortiz J.P.A."/>
            <person name="Leblanc O."/>
        </authorList>
    </citation>
    <scope>NUCLEOTIDE SEQUENCE [LARGE SCALE GENOMIC DNA]</scope>
    <source>
        <strain evidence="2">R1</strain>
        <tissue evidence="2">Leaf</tissue>
    </source>
</reference>
<proteinExistence type="predicted"/>
<evidence type="ECO:0000313" key="3">
    <source>
        <dbReference type="Proteomes" id="UP001341281"/>
    </source>
</evidence>
<dbReference type="Pfam" id="PF13966">
    <property type="entry name" value="zf-RVT"/>
    <property type="match status" value="1"/>
</dbReference>
<protein>
    <recommendedName>
        <fullName evidence="1">Reverse transcriptase domain-containing protein</fullName>
    </recommendedName>
</protein>
<evidence type="ECO:0000313" key="2">
    <source>
        <dbReference type="EMBL" id="WVZ53275.1"/>
    </source>
</evidence>
<organism evidence="2 3">
    <name type="scientific">Paspalum notatum var. saurae</name>
    <dbReference type="NCBI Taxonomy" id="547442"/>
    <lineage>
        <taxon>Eukaryota</taxon>
        <taxon>Viridiplantae</taxon>
        <taxon>Streptophyta</taxon>
        <taxon>Embryophyta</taxon>
        <taxon>Tracheophyta</taxon>
        <taxon>Spermatophyta</taxon>
        <taxon>Magnoliopsida</taxon>
        <taxon>Liliopsida</taxon>
        <taxon>Poales</taxon>
        <taxon>Poaceae</taxon>
        <taxon>PACMAD clade</taxon>
        <taxon>Panicoideae</taxon>
        <taxon>Andropogonodae</taxon>
        <taxon>Paspaleae</taxon>
        <taxon>Paspalinae</taxon>
        <taxon>Paspalum</taxon>
    </lineage>
</organism>
<sequence>MACEIVLQLDTARELRELKPTELQFRNALKVRCLGLASSAQTIARQRSRLLFLEAGDANTKLFHLQACHRSRKNFISELQVEGRAISEPDSMASALFDHFNEILGTEFVRPHSLNLHRLNLNAVDGEGLDHCFSEEEIWNAIKELPSEKGSGAGWFHWAVLQTWPVIKSDVVNAFSVFWSLDHRSLFLLNDALLVLLRKKNSPREVKDYRPISLVHSFSKLVTKVLAERLAPKLDALILKNQCAFIRGRSIHDCFRAVQLSCKLLYRQKTSCVLLKIDIARAFDSVAWPFLLELLEHRGFSRRWRDWMARILQTASTRILLNGRPGRRICHGRRLRQGDPLSPLLFVLVMDVLNSMISLAKREGMLTPLGHEGIRCRASFYVDDLPSRRDLLVLRAILDVFASCSGLCTNLDKCSISPICCSPEEIDTVQVAFSCQVAPFPCCYLGIPLSYKKLTRASEQGLVDKVAQRIPKWKDSLLNLAGRTVLVKSTLSAIPVHVSIAIGLSGWAIGAIDKFCRAFLWSGSDLLVRGKAKVAWPSICRPLCYGGLGMPNIALLGLALRVRWCWLQKVEPKRVWVQLPQCFDRAVRDLFRACVDIVVGNGESVLFWTDNWLEGLAKEVLAPNLFATVPARFLCRTVANGLHNRSWINDIKPPLSVDAVAEYVDIWERVQNYALSNQPDKFLWRFTTDHHYSSASTYRACFFGSTSFPGARILWKTRAPPKVKYFAWLAIQDRCWTAERYRRHGLQDTDACALCDQDIESMDDLLVGCCFTREVWFRIFAVLNWSRIVPSGQISFIDRWLQSRKDLPKSIKRGFDSLTLLVTWTVWKERNERVFRHRARMPGVVVDKIKEEALRWVLAGVSSLGDLAVFASSSAWSQANLVN</sequence>
<dbReference type="PANTHER" id="PTHR33116">
    <property type="entry name" value="REVERSE TRANSCRIPTASE ZINC-BINDING DOMAIN-CONTAINING PROTEIN-RELATED-RELATED"/>
    <property type="match status" value="1"/>
</dbReference>
<dbReference type="InterPro" id="IPR043502">
    <property type="entry name" value="DNA/RNA_pol_sf"/>
</dbReference>
<evidence type="ECO:0000259" key="1">
    <source>
        <dbReference type="PROSITE" id="PS50878"/>
    </source>
</evidence>
<dbReference type="AlphaFoldDB" id="A0AAQ3PM93"/>
<dbReference type="EMBL" id="CP144745">
    <property type="protein sequence ID" value="WVZ53275.1"/>
    <property type="molecule type" value="Genomic_DNA"/>
</dbReference>
<name>A0AAQ3PM93_PASNO</name>
<dbReference type="PROSITE" id="PS50878">
    <property type="entry name" value="RT_POL"/>
    <property type="match status" value="1"/>
</dbReference>
<dbReference type="CDD" id="cd01650">
    <property type="entry name" value="RT_nLTR_like"/>
    <property type="match status" value="1"/>
</dbReference>
<dbReference type="InterPro" id="IPR026960">
    <property type="entry name" value="RVT-Znf"/>
</dbReference>